<dbReference type="CTD" id="9941723"/>
<dbReference type="OrthoDB" id="504708at2759"/>
<feature type="domain" description="EGF-like" evidence="1">
    <location>
        <begin position="340"/>
        <end position="376"/>
    </location>
</feature>
<accession>A0A1S0UKM6</accession>
<dbReference type="InterPro" id="IPR000742">
    <property type="entry name" value="EGF"/>
</dbReference>
<dbReference type="SMART" id="SM00181">
    <property type="entry name" value="EGF"/>
    <property type="match status" value="5"/>
</dbReference>
<gene>
    <name evidence="2" type="ORF">LOAG_17427</name>
</gene>
<feature type="domain" description="EGF-like" evidence="1">
    <location>
        <begin position="210"/>
        <end position="242"/>
    </location>
</feature>
<reference evidence="2" key="1">
    <citation type="submission" date="2012-04" db="EMBL/GenBank/DDBJ databases">
        <title>The Genome Sequence of Loa loa.</title>
        <authorList>
            <consortium name="The Broad Institute Genome Sequencing Platform"/>
            <consortium name="Broad Institute Genome Sequencing Center for Infectious Disease"/>
            <person name="Nutman T.B."/>
            <person name="Fink D.L."/>
            <person name="Russ C."/>
            <person name="Young S."/>
            <person name="Zeng Q."/>
            <person name="Gargeya S."/>
            <person name="Alvarado L."/>
            <person name="Berlin A."/>
            <person name="Chapman S.B."/>
            <person name="Chen Z."/>
            <person name="Freedman E."/>
            <person name="Gellesch M."/>
            <person name="Goldberg J."/>
            <person name="Griggs A."/>
            <person name="Gujja S."/>
            <person name="Heilman E.R."/>
            <person name="Heiman D."/>
            <person name="Howarth C."/>
            <person name="Mehta T."/>
            <person name="Neiman D."/>
            <person name="Pearson M."/>
            <person name="Roberts A."/>
            <person name="Saif S."/>
            <person name="Shea T."/>
            <person name="Shenoy N."/>
            <person name="Sisk P."/>
            <person name="Stolte C."/>
            <person name="Sykes S."/>
            <person name="White J."/>
            <person name="Yandava C."/>
            <person name="Haas B."/>
            <person name="Henn M.R."/>
            <person name="Nusbaum C."/>
            <person name="Birren B."/>
        </authorList>
    </citation>
    <scope>NUCLEOTIDE SEQUENCE [LARGE SCALE GENOMIC DNA]</scope>
</reference>
<proteinExistence type="predicted"/>
<dbReference type="InterPro" id="IPR009030">
    <property type="entry name" value="Growth_fac_rcpt_cys_sf"/>
</dbReference>
<dbReference type="OMA" id="GANCNDA"/>
<dbReference type="PANTHER" id="PTHR45985:SF11">
    <property type="entry name" value="EGF-LIKE DOMAIN-CONTAINING PROTEIN"/>
    <property type="match status" value="1"/>
</dbReference>
<evidence type="ECO:0000259" key="1">
    <source>
        <dbReference type="SMART" id="SM00181"/>
    </source>
</evidence>
<dbReference type="AlphaFoldDB" id="A0A1S0UKM6"/>
<dbReference type="EMBL" id="JH712139">
    <property type="protein sequence ID" value="EJD75417.1"/>
    <property type="molecule type" value="Genomic_DNA"/>
</dbReference>
<feature type="domain" description="EGF-like" evidence="1">
    <location>
        <begin position="150"/>
        <end position="184"/>
    </location>
</feature>
<feature type="domain" description="EGF-like" evidence="1">
    <location>
        <begin position="73"/>
        <end position="109"/>
    </location>
</feature>
<sequence length="426" mass="45598">MVSPSVACDTTRDAGLVESPDGNSNLYMRCISFGFKTLGIWKLESCLPGYTFQISEKKCVPMQPAPQTIFNSSCAGGEECTGGTVCDLNSMRCLCPVGMTANLNTLFCVPIAPSFKSLQQKLLSGHEVMLTTKNNMSSNVFNMQVPPGSSCSNNEICGGGSFCSLPVKLCLCPGDMEDFNGQCLSSERHAILANKKAKQNLINLFGLGANCNDAVRCLNGTTCVGGHCRCPIPLTQEGDRCVEKQSVLRVGPGELCNGSQICSRGSVCHPIIPVCICPENTVLQENSCFPIPSGVINQIANIWTLSKVISTTTEKMQKFLTTPKLNIKFGRVGQAAVGFPCRDNVDCIIGAFCKVNTNPATCQCLSTHVNIDNFCEKVIYPGQSGCHHDIQCSMAYAASECSAGHCICPDSFNAVEQTCKPGFGYD</sequence>
<name>A0A1S0UKM6_LOALO</name>
<organism evidence="2">
    <name type="scientific">Loa loa</name>
    <name type="common">Eye worm</name>
    <name type="synonym">Filaria loa</name>
    <dbReference type="NCBI Taxonomy" id="7209"/>
    <lineage>
        <taxon>Eukaryota</taxon>
        <taxon>Metazoa</taxon>
        <taxon>Ecdysozoa</taxon>
        <taxon>Nematoda</taxon>
        <taxon>Chromadorea</taxon>
        <taxon>Rhabditida</taxon>
        <taxon>Spirurina</taxon>
        <taxon>Spiruromorpha</taxon>
        <taxon>Filarioidea</taxon>
        <taxon>Onchocercidae</taxon>
        <taxon>Loa</taxon>
    </lineage>
</organism>
<dbReference type="KEGG" id="loa:LOAG_17427"/>
<dbReference type="PANTHER" id="PTHR45985">
    <property type="match status" value="1"/>
</dbReference>
<protein>
    <submittedName>
        <fullName evidence="2">EB module family protein</fullName>
    </submittedName>
</protein>
<dbReference type="SUPFAM" id="SSF57184">
    <property type="entry name" value="Growth factor receptor domain"/>
    <property type="match status" value="1"/>
</dbReference>
<evidence type="ECO:0000313" key="2">
    <source>
        <dbReference type="EMBL" id="EJD75417.1"/>
    </source>
</evidence>
<dbReference type="InParanoid" id="A0A1S0UKM6"/>
<dbReference type="Pfam" id="PF01683">
    <property type="entry name" value="EB"/>
    <property type="match status" value="2"/>
</dbReference>
<dbReference type="InterPro" id="IPR052740">
    <property type="entry name" value="CE4"/>
</dbReference>
<feature type="domain" description="EGF-like" evidence="1">
    <location>
        <begin position="255"/>
        <end position="289"/>
    </location>
</feature>
<dbReference type="GeneID" id="9941723"/>
<dbReference type="RefSeq" id="XP_020306280.1">
    <property type="nucleotide sequence ID" value="XM_020450090.1"/>
</dbReference>
<dbReference type="InterPro" id="IPR006149">
    <property type="entry name" value="EB_dom"/>
</dbReference>